<gene>
    <name evidence="1" type="ORF">HPC62_00040</name>
</gene>
<sequence>MPRNKRKPLYSRVYDHGFHDAVYIVPGRSPHLYYRYLCNGGRHVAYSLHIPGGNTNSPIATGRAIEVCRWMRRGESPTAIAALINTWSNAPA</sequence>
<organism evidence="1 2">
    <name type="scientific">Thermoleptolyngbya sichuanensis A183</name>
    <dbReference type="NCBI Taxonomy" id="2737172"/>
    <lineage>
        <taxon>Bacteria</taxon>
        <taxon>Bacillati</taxon>
        <taxon>Cyanobacteriota</taxon>
        <taxon>Cyanophyceae</taxon>
        <taxon>Oculatellales</taxon>
        <taxon>Oculatellaceae</taxon>
        <taxon>Thermoleptolyngbya</taxon>
        <taxon>Thermoleptolyngbya sichuanensis</taxon>
    </lineage>
</organism>
<reference evidence="1 2" key="1">
    <citation type="submission" date="2020-05" db="EMBL/GenBank/DDBJ databases">
        <title>Complete genome sequence of of a novel Thermoleptolyngbya strain isolated from hot springs of Ganzi, Sichuan China.</title>
        <authorList>
            <person name="Tang J."/>
            <person name="Daroch M."/>
            <person name="Li L."/>
            <person name="Waleron K."/>
            <person name="Waleron M."/>
            <person name="Waleron M."/>
        </authorList>
    </citation>
    <scope>NUCLEOTIDE SEQUENCE [LARGE SCALE GENOMIC DNA]</scope>
    <source>
        <strain evidence="1 2">PKUAC-SCTA183</strain>
    </source>
</reference>
<dbReference type="EMBL" id="CP053661">
    <property type="protein sequence ID" value="QKD80777.1"/>
    <property type="molecule type" value="Genomic_DNA"/>
</dbReference>
<dbReference type="KEGG" id="theu:HPC62_00040"/>
<keyword evidence="2" id="KW-1185">Reference proteome</keyword>
<dbReference type="RefSeq" id="WP_172353210.1">
    <property type="nucleotide sequence ID" value="NZ_CP053661.1"/>
</dbReference>
<protein>
    <submittedName>
        <fullName evidence="1">Uncharacterized protein</fullName>
    </submittedName>
</protein>
<accession>A0A6M8B7U6</accession>
<evidence type="ECO:0000313" key="1">
    <source>
        <dbReference type="EMBL" id="QKD80777.1"/>
    </source>
</evidence>
<dbReference type="AlphaFoldDB" id="A0A6M8B7U6"/>
<dbReference type="Proteomes" id="UP000505210">
    <property type="component" value="Chromosome"/>
</dbReference>
<name>A0A6M8B7U6_9CYAN</name>
<evidence type="ECO:0000313" key="2">
    <source>
        <dbReference type="Proteomes" id="UP000505210"/>
    </source>
</evidence>
<proteinExistence type="predicted"/>